<sequence length="173" mass="20096">MDKLHQQGPWCLIGDFNNVLKSQDIIGGSIVTEAECSDLQDFMDNNNLLEMDLIGDYYTWSNKHFTVTIYSSIDGLLANVDWFYNHLNSTLRNLPPLVSDHSLLYLASQPRVEKHHTRVRFVYCVTDVDGYTDMVKDSWNTPLVGRPMYVLWNKLRRVEPVLYKMHKSLILAK</sequence>
<name>A0AAV1AMD0_VICFA</name>
<evidence type="ECO:0000313" key="2">
    <source>
        <dbReference type="Proteomes" id="UP001157006"/>
    </source>
</evidence>
<dbReference type="InterPro" id="IPR036691">
    <property type="entry name" value="Endo/exonu/phosph_ase_sf"/>
</dbReference>
<keyword evidence="2" id="KW-1185">Reference proteome</keyword>
<dbReference type="Gene3D" id="3.60.10.10">
    <property type="entry name" value="Endonuclease/exonuclease/phosphatase"/>
    <property type="match status" value="1"/>
</dbReference>
<proteinExistence type="predicted"/>
<dbReference type="Proteomes" id="UP001157006">
    <property type="component" value="Chromosome 4"/>
</dbReference>
<dbReference type="SUPFAM" id="SSF56219">
    <property type="entry name" value="DNase I-like"/>
    <property type="match status" value="1"/>
</dbReference>
<accession>A0AAV1AMD0</accession>
<reference evidence="1 2" key="1">
    <citation type="submission" date="2023-01" db="EMBL/GenBank/DDBJ databases">
        <authorList>
            <person name="Kreplak J."/>
        </authorList>
    </citation>
    <scope>NUCLEOTIDE SEQUENCE [LARGE SCALE GENOMIC DNA]</scope>
</reference>
<dbReference type="AlphaFoldDB" id="A0AAV1AMD0"/>
<dbReference type="PANTHER" id="PTHR33710">
    <property type="entry name" value="BNAC02G09200D PROTEIN"/>
    <property type="match status" value="1"/>
</dbReference>
<organism evidence="1 2">
    <name type="scientific">Vicia faba</name>
    <name type="common">Broad bean</name>
    <name type="synonym">Faba vulgaris</name>
    <dbReference type="NCBI Taxonomy" id="3906"/>
    <lineage>
        <taxon>Eukaryota</taxon>
        <taxon>Viridiplantae</taxon>
        <taxon>Streptophyta</taxon>
        <taxon>Embryophyta</taxon>
        <taxon>Tracheophyta</taxon>
        <taxon>Spermatophyta</taxon>
        <taxon>Magnoliopsida</taxon>
        <taxon>eudicotyledons</taxon>
        <taxon>Gunneridae</taxon>
        <taxon>Pentapetalae</taxon>
        <taxon>rosids</taxon>
        <taxon>fabids</taxon>
        <taxon>Fabales</taxon>
        <taxon>Fabaceae</taxon>
        <taxon>Papilionoideae</taxon>
        <taxon>50 kb inversion clade</taxon>
        <taxon>NPAAA clade</taxon>
        <taxon>Hologalegina</taxon>
        <taxon>IRL clade</taxon>
        <taxon>Fabeae</taxon>
        <taxon>Vicia</taxon>
    </lineage>
</organism>
<dbReference type="PANTHER" id="PTHR33710:SF71">
    <property type="entry name" value="ENDONUCLEASE_EXONUCLEASE_PHOSPHATASE DOMAIN-CONTAINING PROTEIN"/>
    <property type="match status" value="1"/>
</dbReference>
<protein>
    <submittedName>
        <fullName evidence="1">Uncharacterized protein</fullName>
    </submittedName>
</protein>
<dbReference type="EMBL" id="OX451739">
    <property type="protein sequence ID" value="CAI8611540.1"/>
    <property type="molecule type" value="Genomic_DNA"/>
</dbReference>
<evidence type="ECO:0000313" key="1">
    <source>
        <dbReference type="EMBL" id="CAI8611540.1"/>
    </source>
</evidence>
<gene>
    <name evidence="1" type="ORF">VFH_IV234640</name>
</gene>